<evidence type="ECO:0000313" key="2">
    <source>
        <dbReference type="Proteomes" id="UP000064844"/>
    </source>
</evidence>
<sequence length="159" mass="17644">MDYCELCFDRPQPLECRGLGKVGLDAVEGGRRLLGELEIRGPVRLHFVEVEAHRRTWFSGDRALYAVTVYNRSSLPMDRVVVSGGTSAFLEGSVRINGLSQPMEEPGAGVEIPGLDAGCEAVITWQEGLRAEEPLREEPVEVRYEYQFGGEQMDGKTQV</sequence>
<proteinExistence type="predicted"/>
<dbReference type="KEGG" id="ibu:IB211_02946c"/>
<accession>A0A0S2W7P2</accession>
<evidence type="ECO:0000313" key="1">
    <source>
        <dbReference type="EMBL" id="ALP95337.1"/>
    </source>
</evidence>
<dbReference type="RefSeq" id="WP_058118450.1">
    <property type="nucleotide sequence ID" value="NZ_CP011307.1"/>
</dbReference>
<dbReference type="Proteomes" id="UP000064844">
    <property type="component" value="Chromosome"/>
</dbReference>
<reference evidence="2" key="2">
    <citation type="submission" date="2015-04" db="EMBL/GenBank/DDBJ databases">
        <title>A butyrogenic pathway from the amino acid lysine in a human gut commensal.</title>
        <authorList>
            <person name="de Vos W.M."/>
            <person name="Bui N.T.P."/>
            <person name="Plugge C.M."/>
            <person name="Ritari J."/>
        </authorList>
    </citation>
    <scope>NUCLEOTIDE SEQUENCE [LARGE SCALE GENOMIC DNA]</scope>
    <source>
        <strain evidence="2">AF211</strain>
    </source>
</reference>
<keyword evidence="2" id="KW-1185">Reference proteome</keyword>
<name>A0A0S2W7P2_9FIRM</name>
<organism evidence="1 2">
    <name type="scientific">Intestinimonas butyriciproducens</name>
    <dbReference type="NCBI Taxonomy" id="1297617"/>
    <lineage>
        <taxon>Bacteria</taxon>
        <taxon>Bacillati</taxon>
        <taxon>Bacillota</taxon>
        <taxon>Clostridia</taxon>
        <taxon>Eubacteriales</taxon>
        <taxon>Intestinimonas</taxon>
    </lineage>
</organism>
<dbReference type="EMBL" id="CP011307">
    <property type="protein sequence ID" value="ALP95337.1"/>
    <property type="molecule type" value="Genomic_DNA"/>
</dbReference>
<protein>
    <submittedName>
        <fullName evidence="1">Uncharacterized protein</fullName>
    </submittedName>
</protein>
<reference evidence="1 2" key="1">
    <citation type="journal article" date="2015" name="Nat. Commun.">
        <title>Production of butyrate from lysine and the Amadori product fructoselysine by a human gut commensal.</title>
        <authorList>
            <person name="Bui T.P."/>
            <person name="Ritari J."/>
            <person name="Boeren S."/>
            <person name="de Waard P."/>
            <person name="Plugge C.M."/>
            <person name="de Vos W.M."/>
        </authorList>
    </citation>
    <scope>NUCLEOTIDE SEQUENCE [LARGE SCALE GENOMIC DNA]</scope>
    <source>
        <strain evidence="1 2">AF211</strain>
    </source>
</reference>
<dbReference type="AlphaFoldDB" id="A0A0S2W7P2"/>
<gene>
    <name evidence="1" type="ORF">IB211_02946c</name>
</gene>